<accession>H3B3T9</accession>
<dbReference type="OMA" id="SYQDNNH"/>
<dbReference type="PRINTS" id="PR01077">
    <property type="entry name" value="CLAUDIN"/>
</dbReference>
<dbReference type="KEGG" id="lcm:102355738"/>
<dbReference type="CTD" id="81592"/>
<dbReference type="AlphaFoldDB" id="H3B3T9"/>
<protein>
    <recommendedName>
        <fullName evidence="11">Claudin</fullName>
    </recommendedName>
</protein>
<evidence type="ECO:0000256" key="4">
    <source>
        <dbReference type="ARBA" id="ARBA00022475"/>
    </source>
</evidence>
<dbReference type="InterPro" id="IPR017974">
    <property type="entry name" value="Claudin_CS"/>
</dbReference>
<evidence type="ECO:0000256" key="11">
    <source>
        <dbReference type="RuleBase" id="RU060637"/>
    </source>
</evidence>
<keyword evidence="8 11" id="KW-1133">Transmembrane helix</keyword>
<keyword evidence="5" id="KW-0597">Phosphoprotein</keyword>
<dbReference type="InterPro" id="IPR004031">
    <property type="entry name" value="PMP22/EMP/MP20/Claudin"/>
</dbReference>
<feature type="transmembrane region" description="Helical" evidence="11">
    <location>
        <begin position="84"/>
        <end position="106"/>
    </location>
</feature>
<dbReference type="STRING" id="7897.ENSLACP00000016560"/>
<dbReference type="OrthoDB" id="9411914at2759"/>
<evidence type="ECO:0000256" key="10">
    <source>
        <dbReference type="ARBA" id="ARBA00046524"/>
    </source>
</evidence>
<feature type="transmembrane region" description="Helical" evidence="11">
    <location>
        <begin position="154"/>
        <end position="175"/>
    </location>
</feature>
<dbReference type="Proteomes" id="UP000008672">
    <property type="component" value="Unassembled WGS sequence"/>
</dbReference>
<comment type="subcellular location">
    <subcellularLocation>
        <location evidence="11">Cell junction</location>
        <location evidence="11">Tight junction</location>
    </subcellularLocation>
    <subcellularLocation>
        <location evidence="11">Cell membrane</location>
        <topology evidence="11">Multi-pass membrane protein</topology>
    </subcellularLocation>
</comment>
<comment type="similarity">
    <text evidence="2 11">Belongs to the claudin family.</text>
</comment>
<evidence type="ECO:0000256" key="1">
    <source>
        <dbReference type="ARBA" id="ARBA00002246"/>
    </source>
</evidence>
<organism evidence="12 13">
    <name type="scientific">Latimeria chalumnae</name>
    <name type="common">Coelacanth</name>
    <dbReference type="NCBI Taxonomy" id="7897"/>
    <lineage>
        <taxon>Eukaryota</taxon>
        <taxon>Metazoa</taxon>
        <taxon>Chordata</taxon>
        <taxon>Craniata</taxon>
        <taxon>Vertebrata</taxon>
        <taxon>Euteleostomi</taxon>
        <taxon>Coelacanthiformes</taxon>
        <taxon>Coelacanthidae</taxon>
        <taxon>Latimeria</taxon>
    </lineage>
</organism>
<gene>
    <name evidence="12" type="primary">CLDN11</name>
</gene>
<dbReference type="PROSITE" id="PS01346">
    <property type="entry name" value="CLAUDIN"/>
    <property type="match status" value="1"/>
</dbReference>
<evidence type="ECO:0000256" key="6">
    <source>
        <dbReference type="ARBA" id="ARBA00022692"/>
    </source>
</evidence>
<dbReference type="eggNOG" id="ENOG502QSDJ">
    <property type="taxonomic scope" value="Eukaryota"/>
</dbReference>
<dbReference type="Gene3D" id="1.20.140.150">
    <property type="match status" value="1"/>
</dbReference>
<dbReference type="Pfam" id="PF00822">
    <property type="entry name" value="PMP22_Claudin"/>
    <property type="match status" value="1"/>
</dbReference>
<dbReference type="PANTHER" id="PTHR12002">
    <property type="entry name" value="CLAUDIN"/>
    <property type="match status" value="1"/>
</dbReference>
<dbReference type="GO" id="GO:0005198">
    <property type="term" value="F:structural molecule activity"/>
    <property type="evidence" value="ECO:0007669"/>
    <property type="project" value="InterPro"/>
</dbReference>
<keyword evidence="13" id="KW-1185">Reference proteome</keyword>
<evidence type="ECO:0000313" key="13">
    <source>
        <dbReference type="Proteomes" id="UP000008672"/>
    </source>
</evidence>
<evidence type="ECO:0000256" key="3">
    <source>
        <dbReference type="ARBA" id="ARBA00022427"/>
    </source>
</evidence>
<comment type="function">
    <text evidence="11">Claudins function as major constituents of the tight junction complexes that regulate the permeability of epithelia.</text>
</comment>
<feature type="transmembrane region" description="Helical" evidence="11">
    <location>
        <begin position="118"/>
        <end position="142"/>
    </location>
</feature>
<dbReference type="InterPro" id="IPR003555">
    <property type="entry name" value="Claudin11"/>
</dbReference>
<dbReference type="PRINTS" id="PR01384">
    <property type="entry name" value="CLAUDIN11"/>
</dbReference>
<reference evidence="12" key="2">
    <citation type="submission" date="2025-08" db="UniProtKB">
        <authorList>
            <consortium name="Ensembl"/>
        </authorList>
    </citation>
    <scope>IDENTIFICATION</scope>
</reference>
<name>H3B3T9_LATCH</name>
<keyword evidence="4 11" id="KW-1003">Cell membrane</keyword>
<dbReference type="GO" id="GO:0005886">
    <property type="term" value="C:plasma membrane"/>
    <property type="evidence" value="ECO:0007669"/>
    <property type="project" value="UniProtKB-SubCell"/>
</dbReference>
<dbReference type="InterPro" id="IPR006187">
    <property type="entry name" value="Claudin"/>
</dbReference>
<dbReference type="InParanoid" id="H3B3T9"/>
<evidence type="ECO:0000256" key="8">
    <source>
        <dbReference type="ARBA" id="ARBA00022989"/>
    </source>
</evidence>
<evidence type="ECO:0000256" key="7">
    <source>
        <dbReference type="ARBA" id="ARBA00022949"/>
    </source>
</evidence>
<proteinExistence type="inferred from homology"/>
<dbReference type="HOGENOM" id="CLU_094997_0_0_1"/>
<sequence length="209" mass="22290">MGSTCLQVLGFLSSCIGWIGIIVATVTNDWVLTCRYGINTCRKLDEVGSKGLWADCVISAALYHCKPLADIITLPAYIQTSRALMIFACVLGLPAIFLVLAALPCIKLGAESESTKYRWTVVGGVLILLMAVSAIIATVWFSVSSHHESNLVSFGYSLYAGWIGSALCLFGGSAISCCSGESPQYSENRYYYSSQGPAASPTHAKSAHV</sequence>
<dbReference type="EMBL" id="AFYH01041895">
    <property type="status" value="NOT_ANNOTATED_CDS"/>
    <property type="molecule type" value="Genomic_DNA"/>
</dbReference>
<reference evidence="12" key="3">
    <citation type="submission" date="2025-09" db="UniProtKB">
        <authorList>
            <consortium name="Ensembl"/>
        </authorList>
    </citation>
    <scope>IDENTIFICATION</scope>
</reference>
<evidence type="ECO:0000256" key="2">
    <source>
        <dbReference type="ARBA" id="ARBA00008295"/>
    </source>
</evidence>
<dbReference type="GeneTree" id="ENSGT00890000139496"/>
<reference evidence="13" key="1">
    <citation type="submission" date="2011-08" db="EMBL/GenBank/DDBJ databases">
        <title>The draft genome of Latimeria chalumnae.</title>
        <authorList>
            <person name="Di Palma F."/>
            <person name="Alfoldi J."/>
            <person name="Johnson J."/>
            <person name="Berlin A."/>
            <person name="Gnerre S."/>
            <person name="Jaffe D."/>
            <person name="MacCallum I."/>
            <person name="Young S."/>
            <person name="Walker B.J."/>
            <person name="Lander E."/>
            <person name="Lindblad-Toh K."/>
        </authorList>
    </citation>
    <scope>NUCLEOTIDE SEQUENCE [LARGE SCALE GENOMIC DNA]</scope>
    <source>
        <strain evidence="13">Wild caught</strain>
    </source>
</reference>
<keyword evidence="3 11" id="KW-0796">Tight junction</keyword>
<dbReference type="Ensembl" id="ENSLACT00000016674.2">
    <property type="protein sequence ID" value="ENSLACP00000016560.2"/>
    <property type="gene ID" value="ENSLACG00000014593.2"/>
</dbReference>
<keyword evidence="6 11" id="KW-0812">Transmembrane</keyword>
<evidence type="ECO:0000256" key="5">
    <source>
        <dbReference type="ARBA" id="ARBA00022553"/>
    </source>
</evidence>
<dbReference type="GeneID" id="102355738"/>
<comment type="subunit">
    <text evidence="10">Interacts with tetraspanin-3/TSPAN3. Interacts with OCLN.</text>
</comment>
<evidence type="ECO:0000313" key="12">
    <source>
        <dbReference type="Ensembl" id="ENSLACP00000016560.2"/>
    </source>
</evidence>
<dbReference type="FunCoup" id="H3B3T9">
    <property type="interactions" value="273"/>
</dbReference>
<keyword evidence="9 11" id="KW-0472">Membrane</keyword>
<evidence type="ECO:0000256" key="9">
    <source>
        <dbReference type="ARBA" id="ARBA00023136"/>
    </source>
</evidence>
<comment type="function">
    <text evidence="1">Plays a major role in tight junction-specific obliteration of the intercellular space, through calcium-independent cell-adhesion activity.</text>
</comment>
<keyword evidence="7 11" id="KW-0965">Cell junction</keyword>
<dbReference type="GO" id="GO:0005923">
    <property type="term" value="C:bicellular tight junction"/>
    <property type="evidence" value="ECO:0007669"/>
    <property type="project" value="UniProtKB-SubCell"/>
</dbReference>
<feature type="transmembrane region" description="Helical" evidence="11">
    <location>
        <begin position="6"/>
        <end position="31"/>
    </location>
</feature>